<dbReference type="InterPro" id="IPR027417">
    <property type="entry name" value="P-loop_NTPase"/>
</dbReference>
<accession>A0A2D2CUV5</accession>
<dbReference type="PANTHER" id="PTHR12169">
    <property type="entry name" value="ATPASE N2B"/>
    <property type="match status" value="1"/>
</dbReference>
<keyword evidence="3" id="KW-0132">Cell division</keyword>
<evidence type="ECO:0000256" key="1">
    <source>
        <dbReference type="ARBA" id="ARBA00022741"/>
    </source>
</evidence>
<dbReference type="STRING" id="595536.GCA_000178815_00774"/>
<dbReference type="Proteomes" id="UP000230709">
    <property type="component" value="Chromosome"/>
</dbReference>
<dbReference type="InterPro" id="IPR005654">
    <property type="entry name" value="ATPase_AFG1-like"/>
</dbReference>
<sequence length="376" mass="41358">MTRRPLLARYEALVAGGALERDPAQLEALARLEALALRLSEPKPAGVGARLRALLPGGSREAPRGLYIHGLVGRGKTTLMDLFFDAVAVERKRRVHFHAFMAEVHARLLRARRASDSDPLTRVARDIAQEARVLCFDEFAVTDIADATILSRLFTALLTQGVIMVATSNVEPRRLYEGGRNRDLFLPFIALIEARLDILRLDARADFRLEKPALAEVYFTPADDSARATIDALFAELSGGARGAPMRLRVGARDLDIPVAANGVARFDFSDLCARPLGAADYFTLAESFDTIIVENAPAMTLERRNEAKRFITLVDILYEKKTRLIVSAETDAAALYAAPTGHEAQEFARTASRLVEMRSAAYLEERAPQTSISPV</sequence>
<organism evidence="3 4">
    <name type="scientific">Methylosinus trichosporium (strain ATCC 35070 / NCIMB 11131 / UNIQEM 75 / OB3b)</name>
    <dbReference type="NCBI Taxonomy" id="595536"/>
    <lineage>
        <taxon>Bacteria</taxon>
        <taxon>Pseudomonadati</taxon>
        <taxon>Pseudomonadota</taxon>
        <taxon>Alphaproteobacteria</taxon>
        <taxon>Hyphomicrobiales</taxon>
        <taxon>Methylocystaceae</taxon>
        <taxon>Methylosinus</taxon>
    </lineage>
</organism>
<dbReference type="Gene3D" id="3.40.50.300">
    <property type="entry name" value="P-loop containing nucleotide triphosphate hydrolases"/>
    <property type="match status" value="1"/>
</dbReference>
<reference evidence="4" key="1">
    <citation type="submission" date="2017-10" db="EMBL/GenBank/DDBJ databases">
        <title>Completed PacBio SMRT sequence of Methylosinus trichosporium OB3b reveals presence of a third large plasmid.</title>
        <authorList>
            <person name="Charles T.C."/>
            <person name="Lynch M.D.J."/>
            <person name="Heil J.R."/>
            <person name="Cheng J."/>
        </authorList>
    </citation>
    <scope>NUCLEOTIDE SEQUENCE [LARGE SCALE GENOMIC DNA]</scope>
    <source>
        <strain evidence="4">OB3b</strain>
    </source>
</reference>
<evidence type="ECO:0000313" key="3">
    <source>
        <dbReference type="EMBL" id="ATQ66601.1"/>
    </source>
</evidence>
<dbReference type="PANTHER" id="PTHR12169:SF6">
    <property type="entry name" value="AFG1-LIKE ATPASE"/>
    <property type="match status" value="1"/>
</dbReference>
<proteinExistence type="predicted"/>
<dbReference type="GO" id="GO:0016887">
    <property type="term" value="F:ATP hydrolysis activity"/>
    <property type="evidence" value="ECO:0007669"/>
    <property type="project" value="InterPro"/>
</dbReference>
<dbReference type="KEGG" id="mtw:CQW49_00855"/>
<dbReference type="SUPFAM" id="SSF52540">
    <property type="entry name" value="P-loop containing nucleoside triphosphate hydrolases"/>
    <property type="match status" value="1"/>
</dbReference>
<protein>
    <submittedName>
        <fullName evidence="3">Cell division protein ZapE</fullName>
    </submittedName>
</protein>
<dbReference type="EMBL" id="CP023737">
    <property type="protein sequence ID" value="ATQ66601.1"/>
    <property type="molecule type" value="Genomic_DNA"/>
</dbReference>
<dbReference type="AlphaFoldDB" id="A0A2D2CUV5"/>
<dbReference type="GO" id="GO:0005737">
    <property type="term" value="C:cytoplasm"/>
    <property type="evidence" value="ECO:0007669"/>
    <property type="project" value="TreeGrafter"/>
</dbReference>
<gene>
    <name evidence="3" type="ORF">CQW49_00855</name>
</gene>
<keyword evidence="4" id="KW-1185">Reference proteome</keyword>
<dbReference type="NCBIfam" id="NF040713">
    <property type="entry name" value="ZapE"/>
    <property type="match status" value="1"/>
</dbReference>
<evidence type="ECO:0000256" key="2">
    <source>
        <dbReference type="ARBA" id="ARBA00022840"/>
    </source>
</evidence>
<dbReference type="GO" id="GO:0051301">
    <property type="term" value="P:cell division"/>
    <property type="evidence" value="ECO:0007669"/>
    <property type="project" value="UniProtKB-KW"/>
</dbReference>
<dbReference type="RefSeq" id="WP_003610938.1">
    <property type="nucleotide sequence ID" value="NZ_ADVE02000001.1"/>
</dbReference>
<evidence type="ECO:0000313" key="4">
    <source>
        <dbReference type="Proteomes" id="UP000230709"/>
    </source>
</evidence>
<dbReference type="Pfam" id="PF03969">
    <property type="entry name" value="AFG1_ATPase"/>
    <property type="match status" value="1"/>
</dbReference>
<keyword evidence="3" id="KW-0131">Cell cycle</keyword>
<name>A0A2D2CUV5_METT3</name>
<keyword evidence="2" id="KW-0067">ATP-binding</keyword>
<keyword evidence="1" id="KW-0547">Nucleotide-binding</keyword>
<dbReference type="GO" id="GO:0005524">
    <property type="term" value="F:ATP binding"/>
    <property type="evidence" value="ECO:0007669"/>
    <property type="project" value="UniProtKB-KW"/>
</dbReference>